<organism evidence="2 3">
    <name type="scientific">Hoeflea ulvae</name>
    <dbReference type="NCBI Taxonomy" id="2983764"/>
    <lineage>
        <taxon>Bacteria</taxon>
        <taxon>Pseudomonadati</taxon>
        <taxon>Pseudomonadota</taxon>
        <taxon>Alphaproteobacteria</taxon>
        <taxon>Hyphomicrobiales</taxon>
        <taxon>Rhizobiaceae</taxon>
        <taxon>Hoeflea</taxon>
    </lineage>
</organism>
<comment type="caution">
    <text evidence="2">The sequence shown here is derived from an EMBL/GenBank/DDBJ whole genome shotgun (WGS) entry which is preliminary data.</text>
</comment>
<reference evidence="2" key="1">
    <citation type="submission" date="2022-10" db="EMBL/GenBank/DDBJ databases">
        <title>Hoeflea sp. J2-29, isolated from marine algae.</title>
        <authorList>
            <person name="Kristyanto S."/>
            <person name="Kim J.M."/>
            <person name="Jeon C.O."/>
        </authorList>
    </citation>
    <scope>NUCLEOTIDE SEQUENCE</scope>
    <source>
        <strain evidence="2">J2-29</strain>
    </source>
</reference>
<feature type="region of interest" description="Disordered" evidence="1">
    <location>
        <begin position="74"/>
        <end position="110"/>
    </location>
</feature>
<dbReference type="Proteomes" id="UP001081283">
    <property type="component" value="Unassembled WGS sequence"/>
</dbReference>
<gene>
    <name evidence="2" type="ORF">OEG82_04785</name>
</gene>
<proteinExistence type="predicted"/>
<sequence>MLVTFLKKLMASSESKTTAQAALSRRKFILGAGAAFGSVYIASQLGVSHVQASPAAGSTGVELDDDLINLAQFRDERNRRNDRGGRDDRGRGRDDRGGRRTSRRDLERQCRQSNRFRRDNRELCRRVSGRSFGRSGTCIQFGPLQVCE</sequence>
<evidence type="ECO:0008006" key="4">
    <source>
        <dbReference type="Google" id="ProtNLM"/>
    </source>
</evidence>
<protein>
    <recommendedName>
        <fullName evidence="4">Twin-arginine translocation signal domain-containing protein</fullName>
    </recommendedName>
</protein>
<name>A0ABT3YC24_9HYPH</name>
<evidence type="ECO:0000313" key="2">
    <source>
        <dbReference type="EMBL" id="MCY0093344.1"/>
    </source>
</evidence>
<dbReference type="EMBL" id="JAOVZQ010000001">
    <property type="protein sequence ID" value="MCY0093344.1"/>
    <property type="molecule type" value="Genomic_DNA"/>
</dbReference>
<evidence type="ECO:0000256" key="1">
    <source>
        <dbReference type="SAM" id="MobiDB-lite"/>
    </source>
</evidence>
<accession>A0ABT3YC24</accession>
<evidence type="ECO:0000313" key="3">
    <source>
        <dbReference type="Proteomes" id="UP001081283"/>
    </source>
</evidence>
<keyword evidence="3" id="KW-1185">Reference proteome</keyword>
<dbReference type="RefSeq" id="WP_267611307.1">
    <property type="nucleotide sequence ID" value="NZ_JAOVZQ010000001.1"/>
</dbReference>